<evidence type="ECO:0000256" key="2">
    <source>
        <dbReference type="ARBA" id="ARBA00006746"/>
    </source>
</evidence>
<comment type="similarity">
    <text evidence="2 15">Belongs to the peptidase M20A family. DapE subfamily.</text>
</comment>
<feature type="active site" description="Proton acceptor" evidence="15">
    <location>
        <position position="137"/>
    </location>
</feature>
<dbReference type="PROSITE" id="PS00759">
    <property type="entry name" value="ARGE_DAPE_CPG2_2"/>
    <property type="match status" value="1"/>
</dbReference>
<dbReference type="InterPro" id="IPR001261">
    <property type="entry name" value="ArgE/DapE_CS"/>
</dbReference>
<evidence type="ECO:0000256" key="10">
    <source>
        <dbReference type="ARBA" id="ARBA00022915"/>
    </source>
</evidence>
<evidence type="ECO:0000256" key="7">
    <source>
        <dbReference type="ARBA" id="ARBA00022723"/>
    </source>
</evidence>
<dbReference type="PANTHER" id="PTHR43808">
    <property type="entry name" value="ACETYLORNITHINE DEACETYLASE"/>
    <property type="match status" value="1"/>
</dbReference>
<comment type="caution">
    <text evidence="17">The sequence shown here is derived from an EMBL/GenBank/DDBJ whole genome shotgun (WGS) entry which is preliminary data.</text>
</comment>
<feature type="binding site" evidence="15">
    <location>
        <position position="354"/>
    </location>
    <ligand>
        <name>Zn(2+)</name>
        <dbReference type="ChEBI" id="CHEBI:29105"/>
        <label>2</label>
    </ligand>
</feature>
<dbReference type="GO" id="GO:0009014">
    <property type="term" value="F:succinyl-diaminopimelate desuccinylase activity"/>
    <property type="evidence" value="ECO:0007669"/>
    <property type="project" value="UniProtKB-EC"/>
</dbReference>
<keyword evidence="11 15" id="KW-0457">Lysine biosynthesis</keyword>
<comment type="subunit">
    <text evidence="3 15">Homodimer.</text>
</comment>
<evidence type="ECO:0000313" key="18">
    <source>
        <dbReference type="Proteomes" id="UP001596303"/>
    </source>
</evidence>
<accession>A0ABW1S6S7</accession>
<dbReference type="PANTHER" id="PTHR43808:SF31">
    <property type="entry name" value="N-ACETYL-L-CITRULLINE DEACETYLASE"/>
    <property type="match status" value="1"/>
</dbReference>
<evidence type="ECO:0000256" key="12">
    <source>
        <dbReference type="ARBA" id="ARBA00023285"/>
    </source>
</evidence>
<comment type="cofactor">
    <cofactor evidence="15">
        <name>Zn(2+)</name>
        <dbReference type="ChEBI" id="CHEBI:29105"/>
    </cofactor>
    <cofactor evidence="15">
        <name>Co(2+)</name>
        <dbReference type="ChEBI" id="CHEBI:48828"/>
    </cofactor>
    <text evidence="15">Binds 2 Zn(2+) or Co(2+) ions per subunit.</text>
</comment>
<dbReference type="CDD" id="cd03891">
    <property type="entry name" value="M20_DapE_proteobac"/>
    <property type="match status" value="1"/>
</dbReference>
<evidence type="ECO:0000256" key="1">
    <source>
        <dbReference type="ARBA" id="ARBA00005130"/>
    </source>
</evidence>
<keyword evidence="6 15" id="KW-0028">Amino-acid biosynthesis</keyword>
<organism evidence="17 18">
    <name type="scientific">Ponticaulis profundi</name>
    <dbReference type="NCBI Taxonomy" id="2665222"/>
    <lineage>
        <taxon>Bacteria</taxon>
        <taxon>Pseudomonadati</taxon>
        <taxon>Pseudomonadota</taxon>
        <taxon>Alphaproteobacteria</taxon>
        <taxon>Hyphomonadales</taxon>
        <taxon>Hyphomonadaceae</taxon>
        <taxon>Ponticaulis</taxon>
    </lineage>
</organism>
<dbReference type="InterPro" id="IPR036264">
    <property type="entry name" value="Bact_exopeptidase_dim_dom"/>
</dbReference>
<feature type="active site" evidence="15">
    <location>
        <position position="72"/>
    </location>
</feature>
<keyword evidence="18" id="KW-1185">Reference proteome</keyword>
<sequence length="382" mass="41020">MTDLKTSPLAFAQDLIRCPSITPVDEGALDVLQKALEGLGFTCKRYPFEDVDNLYARLGTEAPNFCFAGHTDVVPVGDAEAWSVDPFAGEVRDGQLIARGAVDMKSQIAAFVTAVARHLETHGRPKGSISFLITGDEEGPAVNGTKKLLKAIHDEGEVLTDCLVGEPTSESRLADVIKNGRRGSLNGKVVVTGKQGHVAYPQKAANPVPALLEFLGKLTRWHLDDGAPGFQTSNLEVTSVDVGNAAHNVIPAKAEAKFNIRFNTNHTGDMLKQQITDFAKDIRVAGTDIALDLKVTGEAFYTEPGRLTDILIEASKHVTGNTPALTTGGGTSDARFIKDYCAVAELGLKNETAHKVDEFTVISELEQLADIYTGVLARYFEA</sequence>
<protein>
    <recommendedName>
        <fullName evidence="5 15">Succinyl-diaminopimelate desuccinylase</fullName>
        <shortName evidence="15">SDAP desuccinylase</shortName>
        <ecNumber evidence="4 15">3.5.1.18</ecNumber>
    </recommendedName>
    <alternativeName>
        <fullName evidence="13 15">N-succinyl-LL-2,6-diaminoheptanedioate amidohydrolase</fullName>
    </alternativeName>
</protein>
<dbReference type="Pfam" id="PF01546">
    <property type="entry name" value="Peptidase_M20"/>
    <property type="match status" value="1"/>
</dbReference>
<evidence type="ECO:0000256" key="4">
    <source>
        <dbReference type="ARBA" id="ARBA00011921"/>
    </source>
</evidence>
<dbReference type="InterPro" id="IPR011650">
    <property type="entry name" value="Peptidase_M20_dimer"/>
</dbReference>
<comment type="function">
    <text evidence="15">Catalyzes the hydrolysis of N-succinyl-L,L-diaminopimelic acid (SDAP), forming succinate and LL-2,6-diaminopimelate (DAP), an intermediate involved in the bacterial biosynthesis of lysine and meso-diaminopimelic acid, an essential component of bacterial cell walls.</text>
</comment>
<dbReference type="Gene3D" id="3.40.630.10">
    <property type="entry name" value="Zn peptidases"/>
    <property type="match status" value="2"/>
</dbReference>
<feature type="binding site" evidence="15">
    <location>
        <position position="103"/>
    </location>
    <ligand>
        <name>Zn(2+)</name>
        <dbReference type="ChEBI" id="CHEBI:29105"/>
        <label>2</label>
    </ligand>
</feature>
<dbReference type="InterPro" id="IPR002933">
    <property type="entry name" value="Peptidase_M20"/>
</dbReference>
<keyword evidence="12 15" id="KW-0170">Cobalt</keyword>
<comment type="catalytic activity">
    <reaction evidence="14 15">
        <text>N-succinyl-(2S,6S)-2,6-diaminopimelate + H2O = (2S,6S)-2,6-diaminopimelate + succinate</text>
        <dbReference type="Rhea" id="RHEA:22608"/>
        <dbReference type="ChEBI" id="CHEBI:15377"/>
        <dbReference type="ChEBI" id="CHEBI:30031"/>
        <dbReference type="ChEBI" id="CHEBI:57609"/>
        <dbReference type="ChEBI" id="CHEBI:58087"/>
        <dbReference type="EC" id="3.5.1.18"/>
    </reaction>
</comment>
<evidence type="ECO:0000256" key="13">
    <source>
        <dbReference type="ARBA" id="ARBA00031891"/>
    </source>
</evidence>
<feature type="domain" description="Peptidase M20 dimerisation" evidence="16">
    <location>
        <begin position="179"/>
        <end position="282"/>
    </location>
</feature>
<gene>
    <name evidence="15 17" type="primary">dapE</name>
    <name evidence="17" type="ORF">ACFQDM_02265</name>
</gene>
<keyword evidence="7 15" id="KW-0479">Metal-binding</keyword>
<dbReference type="InterPro" id="IPR050072">
    <property type="entry name" value="Peptidase_M20A"/>
</dbReference>
<name>A0ABW1S6S7_9PROT</name>
<keyword evidence="10 15" id="KW-0220">Diaminopimelate biosynthesis</keyword>
<evidence type="ECO:0000256" key="8">
    <source>
        <dbReference type="ARBA" id="ARBA00022801"/>
    </source>
</evidence>
<dbReference type="SUPFAM" id="SSF55031">
    <property type="entry name" value="Bacterial exopeptidase dimerisation domain"/>
    <property type="match status" value="1"/>
</dbReference>
<dbReference type="NCBIfam" id="TIGR01246">
    <property type="entry name" value="dapE_proteo"/>
    <property type="match status" value="1"/>
</dbReference>
<feature type="binding site" evidence="15">
    <location>
        <position position="138"/>
    </location>
    <ligand>
        <name>Zn(2+)</name>
        <dbReference type="ChEBI" id="CHEBI:29105"/>
        <label>2</label>
    </ligand>
</feature>
<dbReference type="SUPFAM" id="SSF53187">
    <property type="entry name" value="Zn-dependent exopeptidases"/>
    <property type="match status" value="1"/>
</dbReference>
<evidence type="ECO:0000256" key="5">
    <source>
        <dbReference type="ARBA" id="ARBA00022391"/>
    </source>
</evidence>
<evidence type="ECO:0000313" key="17">
    <source>
        <dbReference type="EMBL" id="MFC6196882.1"/>
    </source>
</evidence>
<evidence type="ECO:0000256" key="3">
    <source>
        <dbReference type="ARBA" id="ARBA00011738"/>
    </source>
</evidence>
<reference evidence="18" key="1">
    <citation type="journal article" date="2019" name="Int. J. Syst. Evol. Microbiol.">
        <title>The Global Catalogue of Microorganisms (GCM) 10K type strain sequencing project: providing services to taxonomists for standard genome sequencing and annotation.</title>
        <authorList>
            <consortium name="The Broad Institute Genomics Platform"/>
            <consortium name="The Broad Institute Genome Sequencing Center for Infectious Disease"/>
            <person name="Wu L."/>
            <person name="Ma J."/>
        </authorList>
    </citation>
    <scope>NUCLEOTIDE SEQUENCE [LARGE SCALE GENOMIC DNA]</scope>
    <source>
        <strain evidence="18">CGMCC-1.15741</strain>
    </source>
</reference>
<dbReference type="InterPro" id="IPR005941">
    <property type="entry name" value="DapE_proteobac"/>
</dbReference>
<evidence type="ECO:0000256" key="9">
    <source>
        <dbReference type="ARBA" id="ARBA00022833"/>
    </source>
</evidence>
<dbReference type="Proteomes" id="UP001596303">
    <property type="component" value="Unassembled WGS sequence"/>
</dbReference>
<evidence type="ECO:0000256" key="15">
    <source>
        <dbReference type="HAMAP-Rule" id="MF_01690"/>
    </source>
</evidence>
<evidence type="ECO:0000256" key="6">
    <source>
        <dbReference type="ARBA" id="ARBA00022605"/>
    </source>
</evidence>
<keyword evidence="9 15" id="KW-0862">Zinc</keyword>
<dbReference type="NCBIfam" id="NF009557">
    <property type="entry name" value="PRK13009.1"/>
    <property type="match status" value="1"/>
</dbReference>
<proteinExistence type="inferred from homology"/>
<keyword evidence="8 15" id="KW-0378">Hydrolase</keyword>
<feature type="binding site" evidence="15">
    <location>
        <position position="70"/>
    </location>
    <ligand>
        <name>Zn(2+)</name>
        <dbReference type="ChEBI" id="CHEBI:29105"/>
        <label>1</label>
    </ligand>
</feature>
<dbReference type="EC" id="3.5.1.18" evidence="4 15"/>
<comment type="pathway">
    <text evidence="1 15">Amino-acid biosynthesis; L-lysine biosynthesis via DAP pathway; LL-2,6-diaminopimelate from (S)-tetrahydrodipicolinate (succinylase route): step 3/3.</text>
</comment>
<dbReference type="RefSeq" id="WP_377374890.1">
    <property type="nucleotide sequence ID" value="NZ_JBHSSW010000003.1"/>
</dbReference>
<evidence type="ECO:0000256" key="14">
    <source>
        <dbReference type="ARBA" id="ARBA00051301"/>
    </source>
</evidence>
<feature type="binding site" evidence="15">
    <location>
        <position position="166"/>
    </location>
    <ligand>
        <name>Zn(2+)</name>
        <dbReference type="ChEBI" id="CHEBI:29105"/>
        <label>1</label>
    </ligand>
</feature>
<evidence type="ECO:0000259" key="16">
    <source>
        <dbReference type="Pfam" id="PF07687"/>
    </source>
</evidence>
<evidence type="ECO:0000256" key="11">
    <source>
        <dbReference type="ARBA" id="ARBA00023154"/>
    </source>
</evidence>
<dbReference type="HAMAP" id="MF_01690">
    <property type="entry name" value="DapE"/>
    <property type="match status" value="1"/>
</dbReference>
<feature type="binding site" evidence="15">
    <location>
        <position position="103"/>
    </location>
    <ligand>
        <name>Zn(2+)</name>
        <dbReference type="ChEBI" id="CHEBI:29105"/>
        <label>1</label>
    </ligand>
</feature>
<dbReference type="Pfam" id="PF07687">
    <property type="entry name" value="M20_dimer"/>
    <property type="match status" value="1"/>
</dbReference>
<dbReference type="EMBL" id="JBHSSW010000003">
    <property type="protein sequence ID" value="MFC6196882.1"/>
    <property type="molecule type" value="Genomic_DNA"/>
</dbReference>